<comment type="caution">
    <text evidence="4">The sequence shown here is derived from an EMBL/GenBank/DDBJ whole genome shotgun (WGS) entry which is preliminary data.</text>
</comment>
<dbReference type="PANTHER" id="PTHR10545:SF42">
    <property type="entry name" value="ACETYLTRANSFERASE"/>
    <property type="match status" value="1"/>
</dbReference>
<dbReference type="RefSeq" id="WP_344228300.1">
    <property type="nucleotide sequence ID" value="NZ_BAAARI010000011.1"/>
</dbReference>
<feature type="domain" description="N-acetyltransferase" evidence="3">
    <location>
        <begin position="2"/>
        <end position="146"/>
    </location>
</feature>
<sequence length="146" mass="16517">MLEIIAVRPEDHAVWLQLWQGYLEFYETELTEEVTQYTFDRIVDPASGLYGAIAWEGGRPVGLVHWLTHLATWSRGDYCYLEDLFVSPDARGSGAGRSLIGHVSDWAKGAGCTKVYWLTAETNTRARALYDQVATRSGFIHYQLTL</sequence>
<evidence type="ECO:0000256" key="2">
    <source>
        <dbReference type="ARBA" id="ARBA00023315"/>
    </source>
</evidence>
<keyword evidence="1" id="KW-0808">Transferase</keyword>
<dbReference type="Gene3D" id="3.40.630.30">
    <property type="match status" value="1"/>
</dbReference>
<reference evidence="4 5" key="1">
    <citation type="journal article" date="2019" name="Int. J. Syst. Evol. Microbiol.">
        <title>The Global Catalogue of Microorganisms (GCM) 10K type strain sequencing project: providing services to taxonomists for standard genome sequencing and annotation.</title>
        <authorList>
            <consortium name="The Broad Institute Genomics Platform"/>
            <consortium name="The Broad Institute Genome Sequencing Center for Infectious Disease"/>
            <person name="Wu L."/>
            <person name="Ma J."/>
        </authorList>
    </citation>
    <scope>NUCLEOTIDE SEQUENCE [LARGE SCALE GENOMIC DNA]</scope>
    <source>
        <strain evidence="4 5">JCM 16365</strain>
    </source>
</reference>
<name>A0ABN3PB14_9MICO</name>
<organism evidence="4 5">
    <name type="scientific">Microbacterium binotii</name>
    <dbReference type="NCBI Taxonomy" id="462710"/>
    <lineage>
        <taxon>Bacteria</taxon>
        <taxon>Bacillati</taxon>
        <taxon>Actinomycetota</taxon>
        <taxon>Actinomycetes</taxon>
        <taxon>Micrococcales</taxon>
        <taxon>Microbacteriaceae</taxon>
        <taxon>Microbacterium</taxon>
    </lineage>
</organism>
<evidence type="ECO:0000313" key="5">
    <source>
        <dbReference type="Proteomes" id="UP001500274"/>
    </source>
</evidence>
<keyword evidence="2" id="KW-0012">Acyltransferase</keyword>
<dbReference type="Pfam" id="PF00583">
    <property type="entry name" value="Acetyltransf_1"/>
    <property type="match status" value="1"/>
</dbReference>
<keyword evidence="5" id="KW-1185">Reference proteome</keyword>
<gene>
    <name evidence="4" type="ORF">GCM10009862_15290</name>
</gene>
<dbReference type="SUPFAM" id="SSF55729">
    <property type="entry name" value="Acyl-CoA N-acyltransferases (Nat)"/>
    <property type="match status" value="1"/>
</dbReference>
<evidence type="ECO:0000256" key="1">
    <source>
        <dbReference type="ARBA" id="ARBA00022679"/>
    </source>
</evidence>
<dbReference type="PANTHER" id="PTHR10545">
    <property type="entry name" value="DIAMINE N-ACETYLTRANSFERASE"/>
    <property type="match status" value="1"/>
</dbReference>
<dbReference type="InterPro" id="IPR000182">
    <property type="entry name" value="GNAT_dom"/>
</dbReference>
<proteinExistence type="predicted"/>
<evidence type="ECO:0000259" key="3">
    <source>
        <dbReference type="PROSITE" id="PS51186"/>
    </source>
</evidence>
<dbReference type="InterPro" id="IPR016181">
    <property type="entry name" value="Acyl_CoA_acyltransferase"/>
</dbReference>
<dbReference type="Proteomes" id="UP001500274">
    <property type="component" value="Unassembled WGS sequence"/>
</dbReference>
<dbReference type="InterPro" id="IPR051016">
    <property type="entry name" value="Diverse_Substrate_AcTransf"/>
</dbReference>
<accession>A0ABN3PB14</accession>
<dbReference type="PROSITE" id="PS51186">
    <property type="entry name" value="GNAT"/>
    <property type="match status" value="1"/>
</dbReference>
<protein>
    <submittedName>
        <fullName evidence="4">GNAT family N-acetyltransferase</fullName>
    </submittedName>
</protein>
<dbReference type="EMBL" id="BAAARI010000011">
    <property type="protein sequence ID" value="GAA2576908.1"/>
    <property type="molecule type" value="Genomic_DNA"/>
</dbReference>
<evidence type="ECO:0000313" key="4">
    <source>
        <dbReference type="EMBL" id="GAA2576908.1"/>
    </source>
</evidence>
<dbReference type="CDD" id="cd04301">
    <property type="entry name" value="NAT_SF"/>
    <property type="match status" value="1"/>
</dbReference>